<dbReference type="Proteomes" id="UP000087171">
    <property type="component" value="Chromosome Ca3"/>
</dbReference>
<dbReference type="InterPro" id="IPR001128">
    <property type="entry name" value="Cyt_P450"/>
</dbReference>
<keyword evidence="3 8" id="KW-0349">Heme</keyword>
<dbReference type="OrthoDB" id="1470350at2759"/>
<keyword evidence="11" id="KW-1185">Reference proteome</keyword>
<keyword evidence="7 9" id="KW-0503">Monooxygenase</keyword>
<dbReference type="KEGG" id="cam:101508194"/>
<dbReference type="AlphaFoldDB" id="A0A1S3DZL7"/>
<keyword evidence="6 8" id="KW-0408">Iron</keyword>
<protein>
    <submittedName>
        <fullName evidence="12">Alkane hydroxylase MAH1-like</fullName>
    </submittedName>
</protein>
<keyword evidence="10" id="KW-0472">Membrane</keyword>
<evidence type="ECO:0000313" key="12">
    <source>
        <dbReference type="RefSeq" id="XP_012568920.1"/>
    </source>
</evidence>
<feature type="transmembrane region" description="Helical" evidence="10">
    <location>
        <begin position="6"/>
        <end position="24"/>
    </location>
</feature>
<dbReference type="GO" id="GO:0005506">
    <property type="term" value="F:iron ion binding"/>
    <property type="evidence" value="ECO:0007669"/>
    <property type="project" value="InterPro"/>
</dbReference>
<keyword evidence="5 9" id="KW-0560">Oxidoreductase</keyword>
<dbReference type="InterPro" id="IPR002401">
    <property type="entry name" value="Cyt_P450_E_grp-I"/>
</dbReference>
<dbReference type="CDD" id="cd11064">
    <property type="entry name" value="CYP86A"/>
    <property type="match status" value="1"/>
</dbReference>
<reference evidence="11" key="1">
    <citation type="journal article" date="2013" name="Nat. Biotechnol.">
        <title>Draft genome sequence of chickpea (Cicer arietinum) provides a resource for trait improvement.</title>
        <authorList>
            <person name="Varshney R.K."/>
            <person name="Song C."/>
            <person name="Saxena R.K."/>
            <person name="Azam S."/>
            <person name="Yu S."/>
            <person name="Sharpe A.G."/>
            <person name="Cannon S."/>
            <person name="Baek J."/>
            <person name="Rosen B.D."/>
            <person name="Tar'an B."/>
            <person name="Millan T."/>
            <person name="Zhang X."/>
            <person name="Ramsay L.D."/>
            <person name="Iwata A."/>
            <person name="Wang Y."/>
            <person name="Nelson W."/>
            <person name="Farmer A.D."/>
            <person name="Gaur P.M."/>
            <person name="Soderlund C."/>
            <person name="Penmetsa R.V."/>
            <person name="Xu C."/>
            <person name="Bharti A.K."/>
            <person name="He W."/>
            <person name="Winter P."/>
            <person name="Zhao S."/>
            <person name="Hane J.K."/>
            <person name="Carrasquilla-Garcia N."/>
            <person name="Condie J.A."/>
            <person name="Upadhyaya H.D."/>
            <person name="Luo M.C."/>
            <person name="Thudi M."/>
            <person name="Gowda C.L."/>
            <person name="Singh N.P."/>
            <person name="Lichtenzveig J."/>
            <person name="Gali K.K."/>
            <person name="Rubio J."/>
            <person name="Nadarajan N."/>
            <person name="Dolezel J."/>
            <person name="Bansal K.C."/>
            <person name="Xu X."/>
            <person name="Edwards D."/>
            <person name="Zhang G."/>
            <person name="Kahl G."/>
            <person name="Gil J."/>
            <person name="Singh K.B."/>
            <person name="Datta S.K."/>
            <person name="Jackson S.A."/>
            <person name="Wang J."/>
            <person name="Cook D.R."/>
        </authorList>
    </citation>
    <scope>NUCLEOTIDE SEQUENCE [LARGE SCALE GENOMIC DNA]</scope>
    <source>
        <strain evidence="11">cv. CDC Frontier</strain>
    </source>
</reference>
<dbReference type="InterPro" id="IPR036396">
    <property type="entry name" value="Cyt_P450_sf"/>
</dbReference>
<keyword evidence="10" id="KW-1133">Transmembrane helix</keyword>
<dbReference type="InterPro" id="IPR017972">
    <property type="entry name" value="Cyt_P450_CS"/>
</dbReference>
<dbReference type="Pfam" id="PF00067">
    <property type="entry name" value="p450"/>
    <property type="match status" value="1"/>
</dbReference>
<dbReference type="GO" id="GO:0006629">
    <property type="term" value="P:lipid metabolic process"/>
    <property type="evidence" value="ECO:0007669"/>
    <property type="project" value="UniProtKB-ARBA"/>
</dbReference>
<evidence type="ECO:0000256" key="8">
    <source>
        <dbReference type="PIRSR" id="PIRSR602401-1"/>
    </source>
</evidence>
<evidence type="ECO:0000256" key="5">
    <source>
        <dbReference type="ARBA" id="ARBA00023002"/>
    </source>
</evidence>
<evidence type="ECO:0000256" key="4">
    <source>
        <dbReference type="ARBA" id="ARBA00022723"/>
    </source>
</evidence>
<keyword evidence="4 8" id="KW-0479">Metal-binding</keyword>
<dbReference type="PRINTS" id="PR00385">
    <property type="entry name" value="P450"/>
</dbReference>
<keyword evidence="10" id="KW-0812">Transmembrane</keyword>
<dbReference type="GO" id="GO:0004497">
    <property type="term" value="F:monooxygenase activity"/>
    <property type="evidence" value="ECO:0007669"/>
    <property type="project" value="UniProtKB-KW"/>
</dbReference>
<dbReference type="PaxDb" id="3827-XP_004492144.1"/>
<accession>A0A1S3DZL7</accession>
<evidence type="ECO:0000256" key="1">
    <source>
        <dbReference type="ARBA" id="ARBA00001971"/>
    </source>
</evidence>
<dbReference type="PROSITE" id="PS00086">
    <property type="entry name" value="CYTOCHROME_P450"/>
    <property type="match status" value="1"/>
</dbReference>
<evidence type="ECO:0000256" key="6">
    <source>
        <dbReference type="ARBA" id="ARBA00023004"/>
    </source>
</evidence>
<dbReference type="GO" id="GO:0016705">
    <property type="term" value="F:oxidoreductase activity, acting on paired donors, with incorporation or reduction of molecular oxygen"/>
    <property type="evidence" value="ECO:0007669"/>
    <property type="project" value="InterPro"/>
</dbReference>
<feature type="binding site" description="axial binding residue" evidence="8">
    <location>
        <position position="456"/>
    </location>
    <ligand>
        <name>heme</name>
        <dbReference type="ChEBI" id="CHEBI:30413"/>
    </ligand>
    <ligandPart>
        <name>Fe</name>
        <dbReference type="ChEBI" id="CHEBI:18248"/>
    </ligandPart>
</feature>
<evidence type="ECO:0000256" key="3">
    <source>
        <dbReference type="ARBA" id="ARBA00022617"/>
    </source>
</evidence>
<organism evidence="11 12">
    <name type="scientific">Cicer arietinum</name>
    <name type="common">Chickpea</name>
    <name type="synonym">Garbanzo</name>
    <dbReference type="NCBI Taxonomy" id="3827"/>
    <lineage>
        <taxon>Eukaryota</taxon>
        <taxon>Viridiplantae</taxon>
        <taxon>Streptophyta</taxon>
        <taxon>Embryophyta</taxon>
        <taxon>Tracheophyta</taxon>
        <taxon>Spermatophyta</taxon>
        <taxon>Magnoliopsida</taxon>
        <taxon>eudicotyledons</taxon>
        <taxon>Gunneridae</taxon>
        <taxon>Pentapetalae</taxon>
        <taxon>rosids</taxon>
        <taxon>fabids</taxon>
        <taxon>Fabales</taxon>
        <taxon>Fabaceae</taxon>
        <taxon>Papilionoideae</taxon>
        <taxon>50 kb inversion clade</taxon>
        <taxon>NPAAA clade</taxon>
        <taxon>Hologalegina</taxon>
        <taxon>IRL clade</taxon>
        <taxon>Cicereae</taxon>
        <taxon>Cicer</taxon>
    </lineage>
</organism>
<dbReference type="SUPFAM" id="SSF48264">
    <property type="entry name" value="Cytochrome P450"/>
    <property type="match status" value="1"/>
</dbReference>
<reference evidence="12" key="2">
    <citation type="submission" date="2025-08" db="UniProtKB">
        <authorList>
            <consortium name="RefSeq"/>
        </authorList>
    </citation>
    <scope>IDENTIFICATION</scope>
    <source>
        <tissue evidence="12">Etiolated seedlings</tissue>
    </source>
</reference>
<dbReference type="PANTHER" id="PTHR24296">
    <property type="entry name" value="CYTOCHROME P450"/>
    <property type="match status" value="1"/>
</dbReference>
<dbReference type="STRING" id="3827.A0A1S3DZL7"/>
<dbReference type="PRINTS" id="PR00463">
    <property type="entry name" value="EP450I"/>
</dbReference>
<dbReference type="GO" id="GO:0020037">
    <property type="term" value="F:heme binding"/>
    <property type="evidence" value="ECO:0007669"/>
    <property type="project" value="InterPro"/>
</dbReference>
<dbReference type="eggNOG" id="KOG0157">
    <property type="taxonomic scope" value="Eukaryota"/>
</dbReference>
<evidence type="ECO:0000313" key="11">
    <source>
        <dbReference type="Proteomes" id="UP000087171"/>
    </source>
</evidence>
<name>A0A1S3DZL7_CICAR</name>
<evidence type="ECO:0000256" key="9">
    <source>
        <dbReference type="RuleBase" id="RU000461"/>
    </source>
</evidence>
<dbReference type="Gene3D" id="1.10.630.10">
    <property type="entry name" value="Cytochrome P450"/>
    <property type="match status" value="1"/>
</dbReference>
<proteinExistence type="inferred from homology"/>
<evidence type="ECO:0000256" key="10">
    <source>
        <dbReference type="SAM" id="Phobius"/>
    </source>
</evidence>
<dbReference type="GeneID" id="101508194"/>
<gene>
    <name evidence="12" type="primary">LOC101508194</name>
</gene>
<dbReference type="RefSeq" id="XP_012568920.1">
    <property type="nucleotide sequence ID" value="XM_012713466.2"/>
</dbReference>
<comment type="similarity">
    <text evidence="2 9">Belongs to the cytochrome P450 family.</text>
</comment>
<evidence type="ECO:0000256" key="2">
    <source>
        <dbReference type="ARBA" id="ARBA00010617"/>
    </source>
</evidence>
<comment type="cofactor">
    <cofactor evidence="1 8">
        <name>heme</name>
        <dbReference type="ChEBI" id="CHEBI:30413"/>
    </cofactor>
</comment>
<evidence type="ECO:0000256" key="7">
    <source>
        <dbReference type="ARBA" id="ARBA00023033"/>
    </source>
</evidence>
<sequence>MSVFGIGEILVALLIFIVIHYWRLNRITPITNWPIFGMLPSISLNISNFHEYSNSILKQNGGTIIFEGPWLTNMKIVFTSNAMNVQHITSTKFENYGKGDDFKEIFEVLGDGIFRSDSHKWKYNRTLLHSVFKQVSFQTFIHKTFEAKVDSCLLVFLDHACKKGLQVDLQDVLQRLTFDNICSIVLGFDPICLSIDLPEIASEKAFNQLEDILLTRHIKPRFLWKLQKWLQIGDEKKFVENQKIIDHMVDTQIKCIRSRQSEIKSKINMQDKLQQFDLLTTIMNTEVEKKEQPNSIDDKFLRDTAINLLAAGRDTISSSLAWFFWLMATHPFVEAKILEEIKENLPSKESNWKELGKEGLSKLVYLHGALCETLRLYPPIPFEHKCAMKFDVLPSGHKIKSNTMIVYSLYSMGRVEEIWGEDCLEFKPERWISNKGGIIHVPSYKFIAFNAGPRSCLGKDISFTEMKMVVVAILLNYHIQLVEEHPIVPSLSVILHMKHGLKIMVKKRIV</sequence>